<evidence type="ECO:0008006" key="3">
    <source>
        <dbReference type="Google" id="ProtNLM"/>
    </source>
</evidence>
<reference evidence="1 2" key="1">
    <citation type="submission" date="2017-04" db="EMBL/GenBank/DDBJ databases">
        <authorList>
            <person name="Afonso C.L."/>
            <person name="Miller P.J."/>
            <person name="Scott M.A."/>
            <person name="Spackman E."/>
            <person name="Goraichik I."/>
            <person name="Dimitrov K.M."/>
            <person name="Suarez D.L."/>
            <person name="Swayne D.E."/>
        </authorList>
    </citation>
    <scope>NUCLEOTIDE SEQUENCE [LARGE SCALE GENOMIC DNA]</scope>
    <source>
        <strain evidence="1">LMG 28154</strain>
    </source>
</reference>
<evidence type="ECO:0000313" key="1">
    <source>
        <dbReference type="EMBL" id="SMG00208.1"/>
    </source>
</evidence>
<evidence type="ECO:0000313" key="2">
    <source>
        <dbReference type="Proteomes" id="UP000198460"/>
    </source>
</evidence>
<dbReference type="InterPro" id="IPR010727">
    <property type="entry name" value="DUF1302"/>
</dbReference>
<dbReference type="EMBL" id="FXAN01000051">
    <property type="protein sequence ID" value="SMG00208.1"/>
    <property type="molecule type" value="Genomic_DNA"/>
</dbReference>
<proteinExistence type="predicted"/>
<dbReference type="Proteomes" id="UP000198460">
    <property type="component" value="Unassembled WGS sequence"/>
</dbReference>
<protein>
    <recommendedName>
        <fullName evidence="3">DUF1302 domain-containing protein</fullName>
    </recommendedName>
</protein>
<accession>A0A238H4N8</accession>
<gene>
    <name evidence="1" type="ORF">BSIN_3276</name>
</gene>
<sequence>MFIPGVNQYQVLDVTALRQPGTLLKEAILPVPQISANLGLGGGKSIEAFYQFQWRRSAIDGCGTYWSPATALNCTPGSILVDGNGTSPSQQAWGGIPNYQFSRLPDKTPSNSGQFGIAFKDMVESIDTEFGAYFVNYAPKVPNLSAVRRAAGQPDAIQHPAGSVYGLPPAITGLMAQNASIYWDYSANNIKVLGLSASTVLGGWSTSAELSFTKGFPVQLNPVDSFLGLALDNGPAAGVFGGTAAKDMPGYERKNKLQIQLSTTKVFSHVLGAASASFVAEAAYQRWNGIGDPYTGLRYGRGFEFGAAQHASFGGACPAAATNAGNCTQDGYFTSNAWGVRAMIELEYPNLIPNVVVKPRLFISEDVKGWSADGVFSQGRYAITPGVKFEVNKKYTLDLSYTHFNPNARFDSFHDRDFVAAVLTASF</sequence>
<organism evidence="1 2">
    <name type="scientific">Burkholderia singularis</name>
    <dbReference type="NCBI Taxonomy" id="1503053"/>
    <lineage>
        <taxon>Bacteria</taxon>
        <taxon>Pseudomonadati</taxon>
        <taxon>Pseudomonadota</taxon>
        <taxon>Betaproteobacteria</taxon>
        <taxon>Burkholderiales</taxon>
        <taxon>Burkholderiaceae</taxon>
        <taxon>Burkholderia</taxon>
        <taxon>pseudomallei group</taxon>
    </lineage>
</organism>
<name>A0A238H4N8_9BURK</name>
<dbReference type="AlphaFoldDB" id="A0A238H4N8"/>
<dbReference type="Pfam" id="PF06980">
    <property type="entry name" value="DUF1302"/>
    <property type="match status" value="1"/>
</dbReference>